<evidence type="ECO:0000256" key="2">
    <source>
        <dbReference type="ARBA" id="ARBA00022475"/>
    </source>
</evidence>
<evidence type="ECO:0000256" key="6">
    <source>
        <dbReference type="SAM" id="Phobius"/>
    </source>
</evidence>
<keyword evidence="9" id="KW-1185">Reference proteome</keyword>
<dbReference type="PANTHER" id="PTHR30619">
    <property type="entry name" value="DNA INTERNALIZATION/COMPETENCE PROTEIN COMEC/REC2"/>
    <property type="match status" value="1"/>
</dbReference>
<feature type="transmembrane region" description="Helical" evidence="6">
    <location>
        <begin position="169"/>
        <end position="189"/>
    </location>
</feature>
<feature type="transmembrane region" description="Helical" evidence="6">
    <location>
        <begin position="401"/>
        <end position="418"/>
    </location>
</feature>
<dbReference type="GO" id="GO:0005886">
    <property type="term" value="C:plasma membrane"/>
    <property type="evidence" value="ECO:0007669"/>
    <property type="project" value="UniProtKB-SubCell"/>
</dbReference>
<gene>
    <name evidence="8" type="ORF">NBRC111893_2269</name>
</gene>
<dbReference type="PANTHER" id="PTHR30619:SF7">
    <property type="entry name" value="BETA-LACTAMASE DOMAIN PROTEIN"/>
    <property type="match status" value="1"/>
</dbReference>
<reference evidence="8 9" key="1">
    <citation type="submission" date="2017-11" db="EMBL/GenBank/DDBJ databases">
        <title>Draft Genome Sequence of Lactobacillus curieae NBRC 111893 isolated from Koso, a Japanese sugar-Vegetable Fermented Beverage.</title>
        <authorList>
            <person name="Chiou T.Y."/>
            <person name="Oshima K."/>
            <person name="Suda W."/>
            <person name="Hattori M."/>
            <person name="Takahashi T."/>
        </authorList>
    </citation>
    <scope>NUCLEOTIDE SEQUENCE [LARGE SCALE GENOMIC DNA]</scope>
    <source>
        <strain evidence="8 9">NBRC111893</strain>
    </source>
</reference>
<evidence type="ECO:0000256" key="5">
    <source>
        <dbReference type="ARBA" id="ARBA00023136"/>
    </source>
</evidence>
<dbReference type="InterPro" id="IPR052159">
    <property type="entry name" value="Competence_DNA_uptake"/>
</dbReference>
<feature type="domain" description="ComEC/Rec2-related protein" evidence="7">
    <location>
        <begin position="167"/>
        <end position="391"/>
    </location>
</feature>
<feature type="transmembrane region" description="Helical" evidence="6">
    <location>
        <begin position="320"/>
        <end position="345"/>
    </location>
</feature>
<dbReference type="Pfam" id="PF03772">
    <property type="entry name" value="Competence"/>
    <property type="match status" value="1"/>
</dbReference>
<evidence type="ECO:0000256" key="1">
    <source>
        <dbReference type="ARBA" id="ARBA00004651"/>
    </source>
</evidence>
<protein>
    <submittedName>
        <fullName evidence="8">Late competence protein ComEC, DNA transport</fullName>
    </submittedName>
</protein>
<dbReference type="Gene3D" id="3.60.15.10">
    <property type="entry name" value="Ribonuclease Z/Hydroxyacylglutathione hydrolase-like"/>
    <property type="match status" value="1"/>
</dbReference>
<feature type="transmembrane region" description="Helical" evidence="6">
    <location>
        <begin position="288"/>
        <end position="308"/>
    </location>
</feature>
<dbReference type="Proteomes" id="UP000286974">
    <property type="component" value="Unassembled WGS sequence"/>
</dbReference>
<feature type="transmembrane region" description="Helical" evidence="6">
    <location>
        <begin position="254"/>
        <end position="282"/>
    </location>
</feature>
<keyword evidence="3 6" id="KW-0812">Transmembrane</keyword>
<dbReference type="AlphaFoldDB" id="A0A401FP49"/>
<organism evidence="8 9">
    <name type="scientific">Lentilactobacillus kosonis</name>
    <dbReference type="NCBI Taxonomy" id="2810561"/>
    <lineage>
        <taxon>Bacteria</taxon>
        <taxon>Bacillati</taxon>
        <taxon>Bacillota</taxon>
        <taxon>Bacilli</taxon>
        <taxon>Lactobacillales</taxon>
        <taxon>Lactobacillaceae</taxon>
        <taxon>Lentilactobacillus</taxon>
    </lineage>
</organism>
<accession>A0A401FP49</accession>
<dbReference type="InterPro" id="IPR004477">
    <property type="entry name" value="ComEC_N"/>
</dbReference>
<keyword evidence="5 6" id="KW-0472">Membrane</keyword>
<evidence type="ECO:0000313" key="8">
    <source>
        <dbReference type="EMBL" id="GAY74123.1"/>
    </source>
</evidence>
<dbReference type="NCBIfam" id="TIGR00360">
    <property type="entry name" value="ComEC_N-term"/>
    <property type="match status" value="1"/>
</dbReference>
<evidence type="ECO:0000259" key="7">
    <source>
        <dbReference type="Pfam" id="PF03772"/>
    </source>
</evidence>
<proteinExistence type="predicted"/>
<dbReference type="OrthoDB" id="9761531at2"/>
<comment type="subcellular location">
    <subcellularLocation>
        <location evidence="1">Cell membrane</location>
        <topology evidence="1">Multi-pass membrane protein</topology>
    </subcellularLocation>
</comment>
<sequence length="529" mass="60246">MCLILKYSHPKKTIIKNTEQIRLYPDQIKVNGDKISFVTTNTINRQKSVYFGQLRSHDQKWMLQNYSRAINLSLSAKLSRFKNPTNVNEFDIKKYYHYQGINQLVQISELHMQPNDRSISVSDLPHILRTGLLLRTAGLPVELRRYCLALIIGFRDSDFYQAMIGSSKLGLMHVFSVSGMHVYYFLILLDKILLLIKLPNKLRIAIEVGSLIVYFQFAGGSPGLFRAVVMAVIGLLSQAFKFKVSNIDCWSLTLIMQLFVLPQAVYLLSVQLSYSLALGIIVTANWRMISKTVMLNAISFPIIIYNFYEWHLLSIAATVIFLPILTSVIFPMVVLICIVGNGIFITTTCEWFIKLFNELINQVGELPGMVVFGKPPLWLIILELVLTYYLAVNGIANSKRAIMIIVSLYLGAFSWLHFPLTGEVTMIDVGQGDSFLIRQPFNRHVTLIDTGGKVHFKEQVWQRETQNYQADRLGINFLKVLELVGLMKYVLVIKMQIIVATCRHILIKCKLIVLSSLGVWIKIRALLNG</sequence>
<feature type="transmembrane region" description="Helical" evidence="6">
    <location>
        <begin position="377"/>
        <end position="396"/>
    </location>
</feature>
<evidence type="ECO:0000313" key="9">
    <source>
        <dbReference type="Proteomes" id="UP000286974"/>
    </source>
</evidence>
<keyword evidence="2" id="KW-1003">Cell membrane</keyword>
<dbReference type="InterPro" id="IPR036866">
    <property type="entry name" value="RibonucZ/Hydroxyglut_hydro"/>
</dbReference>
<comment type="caution">
    <text evidence="8">The sequence shown here is derived from an EMBL/GenBank/DDBJ whole genome shotgun (WGS) entry which is preliminary data.</text>
</comment>
<keyword evidence="4 6" id="KW-1133">Transmembrane helix</keyword>
<evidence type="ECO:0000256" key="3">
    <source>
        <dbReference type="ARBA" id="ARBA00022692"/>
    </source>
</evidence>
<name>A0A401FP49_9LACO</name>
<evidence type="ECO:0000256" key="4">
    <source>
        <dbReference type="ARBA" id="ARBA00022989"/>
    </source>
</evidence>
<dbReference type="EMBL" id="BEXA01000006">
    <property type="protein sequence ID" value="GAY74123.1"/>
    <property type="molecule type" value="Genomic_DNA"/>
</dbReference>